<geneLocation type="plasmid" evidence="1">
    <name>unnamed1</name>
</geneLocation>
<dbReference type="EMBL" id="NJAI01000009">
    <property type="protein sequence ID" value="PHM52429.1"/>
    <property type="molecule type" value="Genomic_DNA"/>
</dbReference>
<dbReference type="Proteomes" id="UP000225433">
    <property type="component" value="Unassembled WGS sequence"/>
</dbReference>
<organism evidence="1">
    <name type="scientific">Xenorhabdus hominickii</name>
    <dbReference type="NCBI Taxonomy" id="351679"/>
    <lineage>
        <taxon>Bacteria</taxon>
        <taxon>Pseudomonadati</taxon>
        <taxon>Pseudomonadota</taxon>
        <taxon>Gammaproteobacteria</taxon>
        <taxon>Enterobacterales</taxon>
        <taxon>Morganellaceae</taxon>
        <taxon>Xenorhabdus</taxon>
    </lineage>
</organism>
<evidence type="ECO:0000313" key="2">
    <source>
        <dbReference type="EMBL" id="PHM52429.1"/>
    </source>
</evidence>
<keyword evidence="1" id="KW-0614">Plasmid</keyword>
<reference evidence="1" key="1">
    <citation type="journal article" date="2017" name="J. Invertebr. Pathol.">
        <title>Identification and bacterial characteristics of Xenorhabdus hominickii ANU101 from an entomopathogenic nematode, Steinernema monticolum.</title>
        <authorList>
            <person name="Park Y."/>
            <person name="Kang S."/>
            <person name="Sadekuzzaman M."/>
            <person name="Kim H."/>
            <person name="Jung J.K."/>
            <person name="Kim Y."/>
        </authorList>
    </citation>
    <scope>NUCLEOTIDE SEQUENCE</scope>
    <source>
        <strain evidence="1">ANU101</strain>
        <plasmid evidence="1">unnamed1</plasmid>
    </source>
</reference>
<protein>
    <submittedName>
        <fullName evidence="1">Uncharacterized protein</fullName>
    </submittedName>
</protein>
<sequence>MAYITKISGSDVIHLIGNAGKTIDGNFAIVSATHLIEFMELDGNSYLSVVALADDHEVTDITAIHKVHQDKAMELNNIMFGLKVTGYNARYIAGILIGQCMAEQSIEPLHNA</sequence>
<dbReference type="EMBL" id="KX517798">
    <property type="protein sequence ID" value="ARD69599.1"/>
    <property type="molecule type" value="Genomic_DNA"/>
</dbReference>
<dbReference type="RefSeq" id="WP_099139938.1">
    <property type="nucleotide sequence ID" value="NZ_CAWNQJ010000123.1"/>
</dbReference>
<proteinExistence type="predicted"/>
<dbReference type="AlphaFoldDB" id="A0A1V0M405"/>
<evidence type="ECO:0000313" key="1">
    <source>
        <dbReference type="EMBL" id="ARD69599.1"/>
    </source>
</evidence>
<reference evidence="2 3" key="2">
    <citation type="journal article" date="2017" name="Nat. Microbiol.">
        <title>Natural product diversity associated with the nematode symbionts Photorhabdus and Xenorhabdus.</title>
        <authorList>
            <person name="Tobias N.J."/>
            <person name="Wolff H."/>
            <person name="Djahanschiri B."/>
            <person name="Grundmann F."/>
            <person name="Kronenwerth M."/>
            <person name="Shi Y.M."/>
            <person name="Simonyi S."/>
            <person name="Grun P."/>
            <person name="Shapiro-Ilan D."/>
            <person name="Pidot S.J."/>
            <person name="Stinear T.P."/>
            <person name="Ebersberger I."/>
            <person name="Bode H.B."/>
        </authorList>
    </citation>
    <scope>NUCLEOTIDE SEQUENCE [LARGE SCALE GENOMIC DNA]</scope>
    <source>
        <strain evidence="2 3">DSM 17903</strain>
    </source>
</reference>
<gene>
    <name evidence="2" type="ORF">Xhom_04507</name>
</gene>
<accession>A0A1V0M405</accession>
<name>A0A1V0M405_XENHO</name>
<evidence type="ECO:0000313" key="3">
    <source>
        <dbReference type="Proteomes" id="UP000225433"/>
    </source>
</evidence>